<dbReference type="GO" id="GO:0005829">
    <property type="term" value="C:cytosol"/>
    <property type="evidence" value="ECO:0007669"/>
    <property type="project" value="TreeGrafter"/>
</dbReference>
<accession>A0A0K6IYE0</accession>
<dbReference type="EC" id="5.1.1.1" evidence="5"/>
<evidence type="ECO:0000313" key="9">
    <source>
        <dbReference type="EMBL" id="CUB08130.1"/>
    </source>
</evidence>
<dbReference type="PROSITE" id="PS00395">
    <property type="entry name" value="ALANINE_RACEMASE"/>
    <property type="match status" value="1"/>
</dbReference>
<evidence type="ECO:0000256" key="7">
    <source>
        <dbReference type="PIRSR" id="PIRSR600821-52"/>
    </source>
</evidence>
<dbReference type="SUPFAM" id="SSF50621">
    <property type="entry name" value="Alanine racemase C-terminal domain-like"/>
    <property type="match status" value="1"/>
</dbReference>
<dbReference type="PRINTS" id="PR00992">
    <property type="entry name" value="ALARACEMASE"/>
</dbReference>
<dbReference type="GO" id="GO:0030632">
    <property type="term" value="P:D-alanine biosynthetic process"/>
    <property type="evidence" value="ECO:0007669"/>
    <property type="project" value="UniProtKB-UniRule"/>
</dbReference>
<dbReference type="FunFam" id="3.20.20.10:FF:000002">
    <property type="entry name" value="Alanine racemase"/>
    <property type="match status" value="1"/>
</dbReference>
<comment type="function">
    <text evidence="5">Catalyzes the interconversion of L-alanine and D-alanine. May also act on other amino acids.</text>
</comment>
<dbReference type="InterPro" id="IPR009006">
    <property type="entry name" value="Ala_racemase/Decarboxylase_C"/>
</dbReference>
<comment type="similarity">
    <text evidence="5">Belongs to the alanine racemase family.</text>
</comment>
<feature type="domain" description="Alanine racemase C-terminal" evidence="8">
    <location>
        <begin position="233"/>
        <end position="357"/>
    </location>
</feature>
<reference evidence="10" key="1">
    <citation type="submission" date="2015-08" db="EMBL/GenBank/DDBJ databases">
        <authorList>
            <person name="Babu N.S."/>
            <person name="Beckwith C.J."/>
            <person name="Beseler K.G."/>
            <person name="Brison A."/>
            <person name="Carone J.V."/>
            <person name="Caskin T.P."/>
            <person name="Diamond M."/>
            <person name="Durham M.E."/>
            <person name="Foxe J.M."/>
            <person name="Go M."/>
            <person name="Henderson B.A."/>
            <person name="Jones I.B."/>
            <person name="McGettigan J.A."/>
            <person name="Micheletti S.J."/>
            <person name="Nasrallah M.E."/>
            <person name="Ortiz D."/>
            <person name="Piller C.R."/>
            <person name="Privatt S.R."/>
            <person name="Schneider S.L."/>
            <person name="Sharp S."/>
            <person name="Smith T.C."/>
            <person name="Stanton J.D."/>
            <person name="Ullery H.E."/>
            <person name="Wilson R.J."/>
            <person name="Serrano M.G."/>
            <person name="Buck G."/>
            <person name="Lee V."/>
            <person name="Wang Y."/>
            <person name="Carvalho R."/>
            <person name="Voegtly L."/>
            <person name="Shi R."/>
            <person name="Duckworth R."/>
            <person name="Johnson A."/>
            <person name="Loviza R."/>
            <person name="Walstead R."/>
            <person name="Shah Z."/>
            <person name="Kiflezghi M."/>
            <person name="Wade K."/>
            <person name="Ball S.L."/>
            <person name="Bradley K.W."/>
            <person name="Asai D.J."/>
            <person name="Bowman C.A."/>
            <person name="Russell D.A."/>
            <person name="Pope W.H."/>
            <person name="Jacobs-Sera D."/>
            <person name="Hendrix R.W."/>
            <person name="Hatfull G.F."/>
        </authorList>
    </citation>
    <scope>NUCLEOTIDE SEQUENCE [LARGE SCALE GENOMIC DNA]</scope>
    <source>
        <strain evidence="10">JCM 19170</strain>
    </source>
</reference>
<dbReference type="OrthoDB" id="5297419at2"/>
<dbReference type="PANTHER" id="PTHR30511:SF0">
    <property type="entry name" value="ALANINE RACEMASE, CATABOLIC-RELATED"/>
    <property type="match status" value="1"/>
</dbReference>
<proteinExistence type="inferred from homology"/>
<dbReference type="CDD" id="cd06827">
    <property type="entry name" value="PLPDE_III_AR_proteobact"/>
    <property type="match status" value="1"/>
</dbReference>
<dbReference type="Pfam" id="PF00842">
    <property type="entry name" value="Ala_racemase_C"/>
    <property type="match status" value="1"/>
</dbReference>
<dbReference type="GO" id="GO:0008784">
    <property type="term" value="F:alanine racemase activity"/>
    <property type="evidence" value="ECO:0007669"/>
    <property type="project" value="UniProtKB-UniRule"/>
</dbReference>
<comment type="catalytic activity">
    <reaction evidence="1 5">
        <text>L-alanine = D-alanine</text>
        <dbReference type="Rhea" id="RHEA:20249"/>
        <dbReference type="ChEBI" id="CHEBI:57416"/>
        <dbReference type="ChEBI" id="CHEBI:57972"/>
        <dbReference type="EC" id="5.1.1.1"/>
    </reaction>
</comment>
<dbReference type="UniPathway" id="UPA00042">
    <property type="reaction ID" value="UER00497"/>
</dbReference>
<dbReference type="HAMAP" id="MF_01201">
    <property type="entry name" value="Ala_racemase"/>
    <property type="match status" value="1"/>
</dbReference>
<dbReference type="InterPro" id="IPR011079">
    <property type="entry name" value="Ala_racemase_C"/>
</dbReference>
<dbReference type="Proteomes" id="UP000182108">
    <property type="component" value="Unassembled WGS sequence"/>
</dbReference>
<dbReference type="InterPro" id="IPR029066">
    <property type="entry name" value="PLP-binding_barrel"/>
</dbReference>
<dbReference type="EMBL" id="CYHH01000022">
    <property type="protein sequence ID" value="CUB08130.1"/>
    <property type="molecule type" value="Genomic_DNA"/>
</dbReference>
<feature type="active site" description="Proton acceptor; specific for D-alanine" evidence="5">
    <location>
        <position position="33"/>
    </location>
</feature>
<dbReference type="Gene3D" id="3.20.20.10">
    <property type="entry name" value="Alanine racemase"/>
    <property type="match status" value="1"/>
</dbReference>
<evidence type="ECO:0000256" key="5">
    <source>
        <dbReference type="HAMAP-Rule" id="MF_01201"/>
    </source>
</evidence>
<evidence type="ECO:0000259" key="8">
    <source>
        <dbReference type="SMART" id="SM01005"/>
    </source>
</evidence>
<dbReference type="InterPro" id="IPR001608">
    <property type="entry name" value="Ala_racemase_N"/>
</dbReference>
<feature type="active site" description="Proton acceptor; specific for L-alanine" evidence="5">
    <location>
        <position position="254"/>
    </location>
</feature>
<keyword evidence="4 5" id="KW-0413">Isomerase</keyword>
<dbReference type="GO" id="GO:0030170">
    <property type="term" value="F:pyridoxal phosphate binding"/>
    <property type="evidence" value="ECO:0007669"/>
    <property type="project" value="UniProtKB-UniRule"/>
</dbReference>
<dbReference type="InterPro" id="IPR000821">
    <property type="entry name" value="Ala_racemase"/>
</dbReference>
<dbReference type="SMART" id="SM01005">
    <property type="entry name" value="Ala_racemase_C"/>
    <property type="match status" value="1"/>
</dbReference>
<dbReference type="NCBIfam" id="TIGR00492">
    <property type="entry name" value="alr"/>
    <property type="match status" value="1"/>
</dbReference>
<name>A0A0K6IYE0_9PROT</name>
<evidence type="ECO:0000256" key="6">
    <source>
        <dbReference type="PIRSR" id="PIRSR600821-50"/>
    </source>
</evidence>
<protein>
    <recommendedName>
        <fullName evidence="5">Alanine racemase</fullName>
        <ecNumber evidence="5">5.1.1.1</ecNumber>
    </recommendedName>
</protein>
<keyword evidence="3 5" id="KW-0663">Pyridoxal phosphate</keyword>
<comment type="pathway">
    <text evidence="5">Amino-acid biosynthesis; D-alanine biosynthesis; D-alanine from L-alanine: step 1/1.</text>
</comment>
<dbReference type="InterPro" id="IPR020622">
    <property type="entry name" value="Ala_racemase_pyridoxalP-BS"/>
</dbReference>
<evidence type="ECO:0000313" key="10">
    <source>
        <dbReference type="Proteomes" id="UP000182108"/>
    </source>
</evidence>
<dbReference type="PANTHER" id="PTHR30511">
    <property type="entry name" value="ALANINE RACEMASE"/>
    <property type="match status" value="1"/>
</dbReference>
<dbReference type="Pfam" id="PF01168">
    <property type="entry name" value="Ala_racemase_N"/>
    <property type="match status" value="1"/>
</dbReference>
<organism evidence="9 10">
    <name type="scientific">Tepidiphilus thermophilus</name>
    <dbReference type="NCBI Taxonomy" id="876478"/>
    <lineage>
        <taxon>Bacteria</taxon>
        <taxon>Pseudomonadati</taxon>
        <taxon>Pseudomonadota</taxon>
        <taxon>Hydrogenophilia</taxon>
        <taxon>Hydrogenophilales</taxon>
        <taxon>Hydrogenophilaceae</taxon>
        <taxon>Tepidiphilus</taxon>
    </lineage>
</organism>
<evidence type="ECO:0000256" key="2">
    <source>
        <dbReference type="ARBA" id="ARBA00001933"/>
    </source>
</evidence>
<feature type="modified residue" description="N6-(pyridoxal phosphate)lysine" evidence="5 6">
    <location>
        <position position="33"/>
    </location>
</feature>
<dbReference type="AlphaFoldDB" id="A0A0K6IYE0"/>
<gene>
    <name evidence="9" type="ORF">Ga0061068_12215</name>
</gene>
<feature type="binding site" evidence="5 7">
    <location>
        <position position="128"/>
    </location>
    <ligand>
        <name>substrate</name>
    </ligand>
</feature>
<dbReference type="RefSeq" id="WP_055424366.1">
    <property type="nucleotide sequence ID" value="NZ_CYHH01000022.1"/>
</dbReference>
<sequence>MRPSCATIDLDALRANYLLAQRLAGARTLAVVKADAYGHGAIACAKALEPLADGFAVAFLEEALPLRTSGIRSPIVLLEGAFDPGELEAAAELDLWPVVHHEAQLRMLELAPRRPRRVWIKINSGMNRTGFAPREAPNVWRRLQALPGLEPPVWMTHFACADDPCSTMTLEQIRRFHGGVAGLPGETSLANSAALLAWPQARGDWARPGILLYGGNPLLTGAEPGEAASLRPVMRLTSKVFATRRLAPGEALGYGATFIAERPVRVGLVAIGYADGYPRHAPTGTPVAVAGRRTRLIGRVSMDMLTVDLTPLPEDVGLGAAVELWGETVSVDEVARAAGTISYELLCHVKRVQRLHRGTELTP</sequence>
<feature type="binding site" evidence="5 7">
    <location>
        <position position="302"/>
    </location>
    <ligand>
        <name>substrate</name>
    </ligand>
</feature>
<comment type="cofactor">
    <cofactor evidence="2 5 6">
        <name>pyridoxal 5'-phosphate</name>
        <dbReference type="ChEBI" id="CHEBI:597326"/>
    </cofactor>
</comment>
<evidence type="ECO:0000256" key="4">
    <source>
        <dbReference type="ARBA" id="ARBA00023235"/>
    </source>
</evidence>
<dbReference type="Gene3D" id="2.40.37.10">
    <property type="entry name" value="Lyase, Ornithine Decarboxylase, Chain A, domain 1"/>
    <property type="match status" value="1"/>
</dbReference>
<dbReference type="SUPFAM" id="SSF51419">
    <property type="entry name" value="PLP-binding barrel"/>
    <property type="match status" value="1"/>
</dbReference>
<evidence type="ECO:0000256" key="1">
    <source>
        <dbReference type="ARBA" id="ARBA00000316"/>
    </source>
</evidence>
<evidence type="ECO:0000256" key="3">
    <source>
        <dbReference type="ARBA" id="ARBA00022898"/>
    </source>
</evidence>
<keyword evidence="10" id="KW-1185">Reference proteome</keyword>